<accession>A0A1E1XDZ3</accession>
<feature type="compositionally biased region" description="Basic residues" evidence="1">
    <location>
        <begin position="284"/>
        <end position="293"/>
    </location>
</feature>
<dbReference type="AlphaFoldDB" id="A0A1E1XDZ3"/>
<feature type="compositionally biased region" description="Basic residues" evidence="1">
    <location>
        <begin position="262"/>
        <end position="274"/>
    </location>
</feature>
<evidence type="ECO:0000256" key="1">
    <source>
        <dbReference type="SAM" id="MobiDB-lite"/>
    </source>
</evidence>
<feature type="compositionally biased region" description="Polar residues" evidence="1">
    <location>
        <begin position="163"/>
        <end position="172"/>
    </location>
</feature>
<feature type="compositionally biased region" description="Low complexity" evidence="1">
    <location>
        <begin position="233"/>
        <end position="245"/>
    </location>
</feature>
<organism evidence="2">
    <name type="scientific">Amblyomma aureolatum</name>
    <dbReference type="NCBI Taxonomy" id="187763"/>
    <lineage>
        <taxon>Eukaryota</taxon>
        <taxon>Metazoa</taxon>
        <taxon>Ecdysozoa</taxon>
        <taxon>Arthropoda</taxon>
        <taxon>Chelicerata</taxon>
        <taxon>Arachnida</taxon>
        <taxon>Acari</taxon>
        <taxon>Parasitiformes</taxon>
        <taxon>Ixodida</taxon>
        <taxon>Ixodoidea</taxon>
        <taxon>Ixodidae</taxon>
        <taxon>Amblyomminae</taxon>
        <taxon>Amblyomma</taxon>
    </lineage>
</organism>
<protein>
    <submittedName>
        <fullName evidence="2">Uncharacterized protein</fullName>
    </submittedName>
</protein>
<name>A0A1E1XDZ3_9ACAR</name>
<feature type="region of interest" description="Disordered" evidence="1">
    <location>
        <begin position="163"/>
        <end position="188"/>
    </location>
</feature>
<feature type="region of interest" description="Disordered" evidence="1">
    <location>
        <begin position="226"/>
        <end position="245"/>
    </location>
</feature>
<feature type="region of interest" description="Disordered" evidence="1">
    <location>
        <begin position="260"/>
        <end position="313"/>
    </location>
</feature>
<reference evidence="2" key="1">
    <citation type="journal article" date="2017" name="Front. Cell. Infect. Microbiol.">
        <title>The Distinct Transcriptional Response of the Midgut of Amblyomma sculptum and Amblyomma aureolatum Ticks to Rickettsia rickettsii Correlates to Their Differences in Susceptibility to Infection.</title>
        <authorList>
            <person name="Martins L.A."/>
            <person name="Galletti M.F.B.M."/>
            <person name="Ribeiro J.M."/>
            <person name="Fujita A."/>
            <person name="Costa F.B."/>
            <person name="Labruna M.B."/>
            <person name="Daffre S."/>
            <person name="Fogaca A.C."/>
        </authorList>
    </citation>
    <scope>NUCLEOTIDE SEQUENCE</scope>
</reference>
<dbReference type="EMBL" id="GFAC01001713">
    <property type="protein sequence ID" value="JAT97475.1"/>
    <property type="molecule type" value="mRNA"/>
</dbReference>
<sequence length="429" mass="46918">VDTLPEQPKASTSGPTMLAGYKAIRVKCVADSHQVVLTPLGPMSATKGCISAEKQLCFMPRAIRYIKKTGEVIEQPLKPGQQQVVPVVAPNGTKAAPLHQKSAICMTSPAVPVISSASFRHVLPGVQTTSKSFPLQLQTTKPMPTVAETLSVPVRASRIVNVNTEPKSQSPEASFPERLGSSVSMPQAPLQKPMYPAMCDDDAARILEPEVLLEVSNRIIEVDPPEKIQLDASSSSSNSSSESCSSEDWRVCSKDWAPPVQAHKKSGLARKRACPKSSVQREYRTRKRRRQGKKQNSPAQPPPAKPSKTSSDETNVAILSSNCIDRPCVVNMYHLNDRLMTKGFVNLASVKHKELFALARTPEVRLAPDKVVSVVQLNPDQTTLAQEVAVTHVSESVSREIETDSLESLLKEQINHLVQLRKKYKQSSQ</sequence>
<proteinExistence type="evidence at transcript level"/>
<feature type="non-terminal residue" evidence="2">
    <location>
        <position position="1"/>
    </location>
</feature>
<evidence type="ECO:0000313" key="2">
    <source>
        <dbReference type="EMBL" id="JAT97475.1"/>
    </source>
</evidence>